<gene>
    <name evidence="2" type="ORF">L2299_01955</name>
    <name evidence="3" type="ORF">P9A14_05455</name>
</gene>
<protein>
    <recommendedName>
        <fullName evidence="6">Secreted protein</fullName>
    </recommendedName>
</protein>
<evidence type="ECO:0000313" key="4">
    <source>
        <dbReference type="Proteomes" id="UP001152308"/>
    </source>
</evidence>
<dbReference type="AlphaFoldDB" id="A0AAX3T9Z2"/>
<sequence>MHTPGYCDHGRAVILARTLVAGALCVGGAALATVAAAPASAEPTGCVAGSAIVVSASYCSGGTGEHRVEAGCIVPALYATTFEAYGPWRSPGQLSVVTTGAPTRAGECILPIQVFVGVR</sequence>
<proteinExistence type="predicted"/>
<accession>A0AAX3T9Z2</accession>
<dbReference type="Proteomes" id="UP001152308">
    <property type="component" value="Unassembled WGS sequence"/>
</dbReference>
<dbReference type="EMBL" id="JAKJLQ010000001">
    <property type="protein sequence ID" value="MDF6099808.1"/>
    <property type="molecule type" value="Genomic_DNA"/>
</dbReference>
<evidence type="ECO:0000313" key="3">
    <source>
        <dbReference type="EMBL" id="WFP25955.1"/>
    </source>
</evidence>
<evidence type="ECO:0000313" key="5">
    <source>
        <dbReference type="Proteomes" id="UP001213504"/>
    </source>
</evidence>
<keyword evidence="1" id="KW-0732">Signal</keyword>
<dbReference type="Proteomes" id="UP001213504">
    <property type="component" value="Chromosome"/>
</dbReference>
<evidence type="ECO:0000313" key="2">
    <source>
        <dbReference type="EMBL" id="MDF6099808.1"/>
    </source>
</evidence>
<feature type="signal peptide" evidence="1">
    <location>
        <begin position="1"/>
        <end position="32"/>
    </location>
</feature>
<evidence type="ECO:0000256" key="1">
    <source>
        <dbReference type="SAM" id="SignalP"/>
    </source>
</evidence>
<dbReference type="EMBL" id="CP121270">
    <property type="protein sequence ID" value="WFP25955.1"/>
    <property type="molecule type" value="Genomic_DNA"/>
</dbReference>
<reference evidence="2" key="1">
    <citation type="journal article" date="2022" name="Data Brief">
        <title>Draft genome sequence data of Gordonia hongkongensis strain EUFUS-Z928 isolated from the octocoral Eunicea fusca.</title>
        <authorList>
            <person name="Sanchez-Suarez J."/>
            <person name="Diaz L."/>
            <person name="Melo-Bolivar J."/>
            <person name="Villamil L."/>
        </authorList>
    </citation>
    <scope>NUCLEOTIDE SEQUENCE</scope>
    <source>
        <strain evidence="2">EUFUS-Z928</strain>
    </source>
</reference>
<organism evidence="3 5">
    <name type="scientific">Gordonia hongkongensis</name>
    <dbReference type="NCBI Taxonomy" id="1701090"/>
    <lineage>
        <taxon>Bacteria</taxon>
        <taxon>Bacillati</taxon>
        <taxon>Actinomycetota</taxon>
        <taxon>Actinomycetes</taxon>
        <taxon>Mycobacteriales</taxon>
        <taxon>Gordoniaceae</taxon>
        <taxon>Gordonia</taxon>
    </lineage>
</organism>
<name>A0AAX3T9Z2_9ACTN</name>
<feature type="chain" id="PRO_5043780214" description="Secreted protein" evidence="1">
    <location>
        <begin position="33"/>
        <end position="119"/>
    </location>
</feature>
<reference evidence="2" key="2">
    <citation type="submission" date="2022-01" db="EMBL/GenBank/DDBJ databases">
        <authorList>
            <person name="Sanchez-Suarez J."/>
            <person name="Villamil L."/>
            <person name="Diaz L.E."/>
        </authorList>
    </citation>
    <scope>NUCLEOTIDE SEQUENCE</scope>
    <source>
        <strain evidence="2">EUFUS-Z928</strain>
    </source>
</reference>
<evidence type="ECO:0008006" key="6">
    <source>
        <dbReference type="Google" id="ProtNLM"/>
    </source>
</evidence>
<keyword evidence="4" id="KW-1185">Reference proteome</keyword>
<dbReference type="RefSeq" id="WP_165630433.1">
    <property type="nucleotide sequence ID" value="NZ_CP121270.1"/>
</dbReference>
<reference evidence="3" key="3">
    <citation type="submission" date="2023-04" db="EMBL/GenBank/DDBJ databases">
        <title>Complete genome sequence of a phthalic acid esters degrading bacterial strain.</title>
        <authorList>
            <person name="Weng L."/>
            <person name="Jia Y."/>
            <person name="Ren L."/>
        </authorList>
    </citation>
    <scope>NUCLEOTIDE SEQUENCE</scope>
    <source>
        <strain evidence="3">RL-LY01</strain>
    </source>
</reference>